<evidence type="ECO:0000256" key="3">
    <source>
        <dbReference type="ARBA" id="ARBA00023163"/>
    </source>
</evidence>
<dbReference type="Pfam" id="PF00440">
    <property type="entry name" value="TetR_N"/>
    <property type="match status" value="1"/>
</dbReference>
<dbReference type="GO" id="GO:0000976">
    <property type="term" value="F:transcription cis-regulatory region binding"/>
    <property type="evidence" value="ECO:0007669"/>
    <property type="project" value="TreeGrafter"/>
</dbReference>
<sequence length="191" mass="20084">MQDAGREAALRADARLNHDRLLEAAAQAFATEGADTSLKAIARAAGVGIGTLYRRFPTRPDLVEAVYRAENAALAARADELVAALPPVEALRAWAGGFVDYMLVKDGMADALPTILSTQEDLRAHSRAALTGAVATILDAGVADGTLRAVSAWDVLMLLGGITLITRNESDRGLATRLVDAALLGLERHEG</sequence>
<dbReference type="STRING" id="1036181.SAMN05421756_101315"/>
<evidence type="ECO:0000256" key="2">
    <source>
        <dbReference type="ARBA" id="ARBA00023125"/>
    </source>
</evidence>
<dbReference type="InterPro" id="IPR009057">
    <property type="entry name" value="Homeodomain-like_sf"/>
</dbReference>
<dbReference type="Proteomes" id="UP000198504">
    <property type="component" value="Unassembled WGS sequence"/>
</dbReference>
<keyword evidence="3" id="KW-0804">Transcription</keyword>
<organism evidence="6 7">
    <name type="scientific">Microlunatus flavus</name>
    <dbReference type="NCBI Taxonomy" id="1036181"/>
    <lineage>
        <taxon>Bacteria</taxon>
        <taxon>Bacillati</taxon>
        <taxon>Actinomycetota</taxon>
        <taxon>Actinomycetes</taxon>
        <taxon>Propionibacteriales</taxon>
        <taxon>Propionibacteriaceae</taxon>
        <taxon>Microlunatus</taxon>
    </lineage>
</organism>
<dbReference type="PROSITE" id="PS50977">
    <property type="entry name" value="HTH_TETR_2"/>
    <property type="match status" value="1"/>
</dbReference>
<dbReference type="InterPro" id="IPR050109">
    <property type="entry name" value="HTH-type_TetR-like_transc_reg"/>
</dbReference>
<evidence type="ECO:0000313" key="6">
    <source>
        <dbReference type="EMBL" id="SEP66224.1"/>
    </source>
</evidence>
<evidence type="ECO:0000259" key="5">
    <source>
        <dbReference type="PROSITE" id="PS50977"/>
    </source>
</evidence>
<dbReference type="PANTHER" id="PTHR30055">
    <property type="entry name" value="HTH-TYPE TRANSCRIPTIONAL REGULATOR RUTR"/>
    <property type="match status" value="1"/>
</dbReference>
<dbReference type="PANTHER" id="PTHR30055:SF234">
    <property type="entry name" value="HTH-TYPE TRANSCRIPTIONAL REGULATOR BETI"/>
    <property type="match status" value="1"/>
</dbReference>
<evidence type="ECO:0000313" key="7">
    <source>
        <dbReference type="Proteomes" id="UP000198504"/>
    </source>
</evidence>
<dbReference type="InterPro" id="IPR001647">
    <property type="entry name" value="HTH_TetR"/>
</dbReference>
<gene>
    <name evidence="6" type="ORF">SAMN05421756_101315</name>
</gene>
<evidence type="ECO:0000256" key="1">
    <source>
        <dbReference type="ARBA" id="ARBA00023015"/>
    </source>
</evidence>
<dbReference type="InterPro" id="IPR036271">
    <property type="entry name" value="Tet_transcr_reg_TetR-rel_C_sf"/>
</dbReference>
<reference evidence="7" key="1">
    <citation type="submission" date="2016-10" db="EMBL/GenBank/DDBJ databases">
        <authorList>
            <person name="Varghese N."/>
            <person name="Submissions S."/>
        </authorList>
    </citation>
    <scope>NUCLEOTIDE SEQUENCE [LARGE SCALE GENOMIC DNA]</scope>
    <source>
        <strain evidence="7">CGMCC 4.6856</strain>
    </source>
</reference>
<dbReference type="GO" id="GO:0003700">
    <property type="term" value="F:DNA-binding transcription factor activity"/>
    <property type="evidence" value="ECO:0007669"/>
    <property type="project" value="TreeGrafter"/>
</dbReference>
<keyword evidence="7" id="KW-1185">Reference proteome</keyword>
<dbReference type="SUPFAM" id="SSF48498">
    <property type="entry name" value="Tetracyclin repressor-like, C-terminal domain"/>
    <property type="match status" value="1"/>
</dbReference>
<dbReference type="EMBL" id="FOFA01000001">
    <property type="protein sequence ID" value="SEP66224.1"/>
    <property type="molecule type" value="Genomic_DNA"/>
</dbReference>
<evidence type="ECO:0000256" key="4">
    <source>
        <dbReference type="PROSITE-ProRule" id="PRU00335"/>
    </source>
</evidence>
<keyword evidence="2 4" id="KW-0238">DNA-binding</keyword>
<feature type="DNA-binding region" description="H-T-H motif" evidence="4">
    <location>
        <begin position="37"/>
        <end position="56"/>
    </location>
</feature>
<feature type="domain" description="HTH tetR-type" evidence="5">
    <location>
        <begin position="15"/>
        <end position="74"/>
    </location>
</feature>
<dbReference type="InterPro" id="IPR049445">
    <property type="entry name" value="TetR_SbtR-like_C"/>
</dbReference>
<dbReference type="SUPFAM" id="SSF46689">
    <property type="entry name" value="Homeodomain-like"/>
    <property type="match status" value="1"/>
</dbReference>
<proteinExistence type="predicted"/>
<keyword evidence="1" id="KW-0805">Transcription regulation</keyword>
<dbReference type="Pfam" id="PF21597">
    <property type="entry name" value="TetR_C_43"/>
    <property type="match status" value="1"/>
</dbReference>
<dbReference type="PRINTS" id="PR00455">
    <property type="entry name" value="HTHTETR"/>
</dbReference>
<accession>A0A1H8ZPE8</accession>
<name>A0A1H8ZPE8_9ACTN</name>
<dbReference type="RefSeq" id="WP_232506033.1">
    <property type="nucleotide sequence ID" value="NZ_FOFA01000001.1"/>
</dbReference>
<dbReference type="AlphaFoldDB" id="A0A1H8ZPE8"/>
<protein>
    <submittedName>
        <fullName evidence="6">DNA-binding transcriptional regulator, AcrR family</fullName>
    </submittedName>
</protein>
<dbReference type="Gene3D" id="1.10.357.10">
    <property type="entry name" value="Tetracycline Repressor, domain 2"/>
    <property type="match status" value="1"/>
</dbReference>